<dbReference type="AlphaFoldDB" id="A0A947D9L0"/>
<gene>
    <name evidence="2" type="ORF">KL771_14420</name>
</gene>
<feature type="signal peptide" evidence="1">
    <location>
        <begin position="1"/>
        <end position="30"/>
    </location>
</feature>
<comment type="caution">
    <text evidence="2">The sequence shown here is derived from an EMBL/GenBank/DDBJ whole genome shotgun (WGS) entry which is preliminary data.</text>
</comment>
<sequence>MLMPVPASLRPTRVAGLLVVAGVVLVQAAAATGAAEAEVERRAACITHEGGDLPAAPGKMPPDPCRGIDLDAGACDALDGAAQQQCFAREIALWDKVLDRLKPVMADRKGAPEAVARALAGFRSHRAAACRLYGRFGINTDNPHYQPRCRLRLTIDYAKDTYLQLYSP</sequence>
<evidence type="ECO:0000256" key="1">
    <source>
        <dbReference type="SAM" id="SignalP"/>
    </source>
</evidence>
<name>A0A947D9L0_9HYPH</name>
<feature type="chain" id="PRO_5037345471" description="Lysozyme inhibitor LprI N-terminal domain-containing protein" evidence="1">
    <location>
        <begin position="31"/>
        <end position="168"/>
    </location>
</feature>
<dbReference type="Proteomes" id="UP000766595">
    <property type="component" value="Unassembled WGS sequence"/>
</dbReference>
<accession>A0A947D9L0</accession>
<keyword evidence="1" id="KW-0732">Signal</keyword>
<evidence type="ECO:0008006" key="4">
    <source>
        <dbReference type="Google" id="ProtNLM"/>
    </source>
</evidence>
<reference evidence="2 3" key="1">
    <citation type="submission" date="2021-06" db="EMBL/GenBank/DDBJ databases">
        <authorList>
            <person name="Grouzdev D.S."/>
            <person name="Koziaeva V."/>
        </authorList>
    </citation>
    <scope>NUCLEOTIDE SEQUENCE [LARGE SCALE GENOMIC DNA]</scope>
    <source>
        <strain evidence="2 3">22</strain>
    </source>
</reference>
<evidence type="ECO:0000313" key="3">
    <source>
        <dbReference type="Proteomes" id="UP000766595"/>
    </source>
</evidence>
<organism evidence="2 3">
    <name type="scientific">Prosthecodimorpha staleyi</name>
    <dbReference type="NCBI Taxonomy" id="2840188"/>
    <lineage>
        <taxon>Bacteria</taxon>
        <taxon>Pseudomonadati</taxon>
        <taxon>Pseudomonadota</taxon>
        <taxon>Alphaproteobacteria</taxon>
        <taxon>Hyphomicrobiales</taxon>
        <taxon>Ancalomicrobiaceae</taxon>
        <taxon>Prosthecodimorpha</taxon>
    </lineage>
</organism>
<dbReference type="RefSeq" id="WP_261969244.1">
    <property type="nucleotide sequence ID" value="NZ_JAHHZF010000006.1"/>
</dbReference>
<protein>
    <recommendedName>
        <fullName evidence="4">Lysozyme inhibitor LprI N-terminal domain-containing protein</fullName>
    </recommendedName>
</protein>
<dbReference type="EMBL" id="JAHHZF010000006">
    <property type="protein sequence ID" value="MBT9290662.1"/>
    <property type="molecule type" value="Genomic_DNA"/>
</dbReference>
<proteinExistence type="predicted"/>
<evidence type="ECO:0000313" key="2">
    <source>
        <dbReference type="EMBL" id="MBT9290662.1"/>
    </source>
</evidence>
<keyword evidence="3" id="KW-1185">Reference proteome</keyword>